<protein>
    <submittedName>
        <fullName evidence="2">Uncharacterized protein</fullName>
    </submittedName>
</protein>
<proteinExistence type="predicted"/>
<sequence length="318" mass="35412">MRNGTEPRLGTEPTTHENKESEGDMSAECQRCGWDLPYDGDCVVCDENGLFSVQLSAERGHLEEAAALAAAGKKTQPKAKVHSATCWSKQMCVPCTKNVLTLAEAETAGLASKLLEVQQEAVDARKERDIAISEATNWADVASTAQAEVAEAQARLRKANCEYGDGWLSDDLECERDVEPWCGKHAVLYYIKENKEAGGRFMITLGEQADRIAELEDNNRILRDGWTADNKKLMDVLGALPAIIFATCYYDLGTHGVTWEIARNRWEKSLVPALLQEHSGDCKNEPQACFRCQSEDVMRLVAIVRKGLERWRITYPQV</sequence>
<dbReference type="AlphaFoldDB" id="A0A0F9QYF6"/>
<gene>
    <name evidence="2" type="ORF">LCGC14_0643940</name>
</gene>
<reference evidence="2" key="1">
    <citation type="journal article" date="2015" name="Nature">
        <title>Complex archaea that bridge the gap between prokaryotes and eukaryotes.</title>
        <authorList>
            <person name="Spang A."/>
            <person name="Saw J.H."/>
            <person name="Jorgensen S.L."/>
            <person name="Zaremba-Niedzwiedzka K."/>
            <person name="Martijn J."/>
            <person name="Lind A.E."/>
            <person name="van Eijk R."/>
            <person name="Schleper C."/>
            <person name="Guy L."/>
            <person name="Ettema T.J."/>
        </authorList>
    </citation>
    <scope>NUCLEOTIDE SEQUENCE</scope>
</reference>
<comment type="caution">
    <text evidence="2">The sequence shown here is derived from an EMBL/GenBank/DDBJ whole genome shotgun (WGS) entry which is preliminary data.</text>
</comment>
<organism evidence="2">
    <name type="scientific">marine sediment metagenome</name>
    <dbReference type="NCBI Taxonomy" id="412755"/>
    <lineage>
        <taxon>unclassified sequences</taxon>
        <taxon>metagenomes</taxon>
        <taxon>ecological metagenomes</taxon>
    </lineage>
</organism>
<evidence type="ECO:0000256" key="1">
    <source>
        <dbReference type="SAM" id="MobiDB-lite"/>
    </source>
</evidence>
<name>A0A0F9QYF6_9ZZZZ</name>
<dbReference type="EMBL" id="LAZR01001173">
    <property type="protein sequence ID" value="KKN49295.1"/>
    <property type="molecule type" value="Genomic_DNA"/>
</dbReference>
<evidence type="ECO:0000313" key="2">
    <source>
        <dbReference type="EMBL" id="KKN49295.1"/>
    </source>
</evidence>
<accession>A0A0F9QYF6</accession>
<feature type="region of interest" description="Disordered" evidence="1">
    <location>
        <begin position="1"/>
        <end position="24"/>
    </location>
</feature>